<accession>A0A183TFC2</accession>
<proteinExistence type="predicted"/>
<reference evidence="3" key="1">
    <citation type="submission" date="2016-06" db="UniProtKB">
        <authorList>
            <consortium name="WormBaseParasite"/>
        </authorList>
    </citation>
    <scope>IDENTIFICATION</scope>
</reference>
<sequence length="129" mass="14537">MLLWPPLIGTKLSLVAPRSKASLSGLNSGCPPRAVGYTSNELANRLAKLQVTNEDTCVENRWCQLKDTVKFTALAVLGHTCRQHQDWFADNDVFIHTLLAEKNQLQKAYVHCPTVAKKTAFYRSHRLMQ</sequence>
<evidence type="ECO:0000313" key="1">
    <source>
        <dbReference type="EMBL" id="VDM01556.1"/>
    </source>
</evidence>
<dbReference type="WBParaSite" id="SSLN_0001573701-mRNA-1">
    <property type="protein sequence ID" value="SSLN_0001573701-mRNA-1"/>
    <property type="gene ID" value="SSLN_0001573701"/>
</dbReference>
<name>A0A183TFC2_SCHSO</name>
<dbReference type="EMBL" id="UYSU01039660">
    <property type="protein sequence ID" value="VDM01556.1"/>
    <property type="molecule type" value="Genomic_DNA"/>
</dbReference>
<evidence type="ECO:0000313" key="2">
    <source>
        <dbReference type="Proteomes" id="UP000275846"/>
    </source>
</evidence>
<organism evidence="3">
    <name type="scientific">Schistocephalus solidus</name>
    <name type="common">Tapeworm</name>
    <dbReference type="NCBI Taxonomy" id="70667"/>
    <lineage>
        <taxon>Eukaryota</taxon>
        <taxon>Metazoa</taxon>
        <taxon>Spiralia</taxon>
        <taxon>Lophotrochozoa</taxon>
        <taxon>Platyhelminthes</taxon>
        <taxon>Cestoda</taxon>
        <taxon>Eucestoda</taxon>
        <taxon>Diphyllobothriidea</taxon>
        <taxon>Diphyllobothriidae</taxon>
        <taxon>Schistocephalus</taxon>
    </lineage>
</organism>
<gene>
    <name evidence="1" type="ORF">SSLN_LOCUS15170</name>
</gene>
<reference evidence="1 2" key="2">
    <citation type="submission" date="2018-11" db="EMBL/GenBank/DDBJ databases">
        <authorList>
            <consortium name="Pathogen Informatics"/>
        </authorList>
    </citation>
    <scope>NUCLEOTIDE SEQUENCE [LARGE SCALE GENOMIC DNA]</scope>
    <source>
        <strain evidence="1 2">NST_G2</strain>
    </source>
</reference>
<evidence type="ECO:0000313" key="3">
    <source>
        <dbReference type="WBParaSite" id="SSLN_0001573701-mRNA-1"/>
    </source>
</evidence>
<protein>
    <submittedName>
        <fullName evidence="1 3">Uncharacterized protein</fullName>
    </submittedName>
</protein>
<keyword evidence="2" id="KW-1185">Reference proteome</keyword>
<dbReference type="AlphaFoldDB" id="A0A183TFC2"/>
<dbReference type="Proteomes" id="UP000275846">
    <property type="component" value="Unassembled WGS sequence"/>
</dbReference>